<dbReference type="InterPro" id="IPR036770">
    <property type="entry name" value="Ankyrin_rpt-contain_sf"/>
</dbReference>
<evidence type="ECO:0008006" key="7">
    <source>
        <dbReference type="Google" id="ProtNLM"/>
    </source>
</evidence>
<dbReference type="Pfam" id="PF12796">
    <property type="entry name" value="Ank_2"/>
    <property type="match status" value="2"/>
</dbReference>
<evidence type="ECO:0000256" key="3">
    <source>
        <dbReference type="PROSITE-ProRule" id="PRU00023"/>
    </source>
</evidence>
<dbReference type="PROSITE" id="PS50297">
    <property type="entry name" value="ANK_REP_REGION"/>
    <property type="match status" value="3"/>
</dbReference>
<feature type="repeat" description="ANK" evidence="3">
    <location>
        <begin position="592"/>
        <end position="626"/>
    </location>
</feature>
<feature type="coiled-coil region" evidence="4">
    <location>
        <begin position="24"/>
        <end position="58"/>
    </location>
</feature>
<dbReference type="OrthoDB" id="341259at2759"/>
<dbReference type="PROSITE" id="PS50088">
    <property type="entry name" value="ANK_REPEAT"/>
    <property type="match status" value="5"/>
</dbReference>
<keyword evidence="6" id="KW-1185">Reference proteome</keyword>
<feature type="repeat" description="ANK" evidence="3">
    <location>
        <begin position="399"/>
        <end position="431"/>
    </location>
</feature>
<dbReference type="AlphaFoldDB" id="A0A8H4RBV5"/>
<feature type="repeat" description="ANK" evidence="3">
    <location>
        <begin position="768"/>
        <end position="800"/>
    </location>
</feature>
<dbReference type="InterPro" id="IPR002110">
    <property type="entry name" value="Ankyrin_rpt"/>
</dbReference>
<feature type="repeat" description="ANK" evidence="3">
    <location>
        <begin position="872"/>
        <end position="898"/>
    </location>
</feature>
<feature type="repeat" description="ANK" evidence="3">
    <location>
        <begin position="432"/>
        <end position="464"/>
    </location>
</feature>
<keyword evidence="4" id="KW-0175">Coiled coil</keyword>
<proteinExistence type="predicted"/>
<protein>
    <recommendedName>
        <fullName evidence="7">Ankyrin repeat protein</fullName>
    </recommendedName>
</protein>
<keyword evidence="1" id="KW-0677">Repeat</keyword>
<reference evidence="5 6" key="1">
    <citation type="submission" date="2020-03" db="EMBL/GenBank/DDBJ databases">
        <title>Draft Genome Sequence of Cudoniella acicularis.</title>
        <authorList>
            <person name="Buettner E."/>
            <person name="Kellner H."/>
        </authorList>
    </citation>
    <scope>NUCLEOTIDE SEQUENCE [LARGE SCALE GENOMIC DNA]</scope>
    <source>
        <strain evidence="5 6">DSM 108380</strain>
    </source>
</reference>
<name>A0A8H4RBV5_9HELO</name>
<evidence type="ECO:0000256" key="2">
    <source>
        <dbReference type="ARBA" id="ARBA00023043"/>
    </source>
</evidence>
<sequence>MDIDSSAATVVGLVFQFATAIKTCNDLRSRYKDAARTIESIRHELETLQGALQELANLMMNDADALASRWDSSKTLPMTFARAIRGFKRTIKGLLQDMEPLRRKDSGLGKMDKFQFLWNEDAMKEHLGQLRAQSSALQLLLLVFHTGTMSEVKSNIANVENAILQLSISTNNSEDRADLLDFESSENESDVAAEPRHSIHTEALREAFASTEFINAGVEDDTNEKGQPNSSFSIIQPLIKTSSSKISSIEDESSSVLDLEFPHDEAHKANGASLDDTYFSHPFEISQTLGGSATNGTLKVPKRSHVSDSHVHENGHIENGEILETLVQNLEAIHDHSGCSRPSTPTEVIDRSKVDVDEMEYDPSKSPPDLIRAVIRGDQQDVARLLDVGHDIECLHPGNGRTGAIIAASLGHAEVLGLLLKRHASVTATDRELRTALHYAASEGYIHCVELLLSYGAPTDSADRWREIPLHRAVRHERVGVFKILFERSTDPIRPQTSRGFTILHLAVNNDQVDIIRTICEATLQIEHHLDCPSESTAGSVSSPSCSCPRTYPGWDTEDATGRTPLQRGFLYPYENSVEALLQYSCRGEQVHWERPLHYAIRRGEETWDLLKVLLKFGVDIHLRDSAEQTPLEVAILYKNWPAARRLLREGAQLHDMSAQSPGVSLLGKAIEVLSPTALLDLLPPTMEQDRDTNFDLRFINAAQTLNRWDHIKAFWESGPFPRHRIGIAFGVAQTLQFAIKDANEEAIKFLLELGVEVNGRFTGPEGEVCSAIHIAASESSVSILKLLLEHSASILDENNGSNLPFHYAVRYSSLEMVTACFDSMVELSAQEVAYTQIGKVMNHGIRIACGRGSLEKVIIILDLAENGSIEVSRGLLHVAVANGRINIVKALLDRGYDPRGFVKRSSIMDAPFRPKSAMRGQLVNTIEDYEECKRLIREAIYKKETKPLDRNSKKKEKDLYTRRP</sequence>
<accession>A0A8H4RBV5</accession>
<evidence type="ECO:0000313" key="6">
    <source>
        <dbReference type="Proteomes" id="UP000566819"/>
    </source>
</evidence>
<keyword evidence="2 3" id="KW-0040">ANK repeat</keyword>
<organism evidence="5 6">
    <name type="scientific">Cudoniella acicularis</name>
    <dbReference type="NCBI Taxonomy" id="354080"/>
    <lineage>
        <taxon>Eukaryota</taxon>
        <taxon>Fungi</taxon>
        <taxon>Dikarya</taxon>
        <taxon>Ascomycota</taxon>
        <taxon>Pezizomycotina</taxon>
        <taxon>Leotiomycetes</taxon>
        <taxon>Helotiales</taxon>
        <taxon>Tricladiaceae</taxon>
        <taxon>Cudoniella</taxon>
    </lineage>
</organism>
<dbReference type="SUPFAM" id="SSF48403">
    <property type="entry name" value="Ankyrin repeat"/>
    <property type="match status" value="2"/>
</dbReference>
<evidence type="ECO:0000256" key="4">
    <source>
        <dbReference type="SAM" id="Coils"/>
    </source>
</evidence>
<dbReference type="EMBL" id="JAAMPI010001270">
    <property type="protein sequence ID" value="KAF4625899.1"/>
    <property type="molecule type" value="Genomic_DNA"/>
</dbReference>
<dbReference type="PANTHER" id="PTHR24198:SF165">
    <property type="entry name" value="ANKYRIN REPEAT-CONTAINING PROTEIN-RELATED"/>
    <property type="match status" value="1"/>
</dbReference>
<dbReference type="Pfam" id="PF13606">
    <property type="entry name" value="Ank_3"/>
    <property type="match status" value="1"/>
</dbReference>
<dbReference type="SMART" id="SM00248">
    <property type="entry name" value="ANK"/>
    <property type="match status" value="10"/>
</dbReference>
<dbReference type="Proteomes" id="UP000566819">
    <property type="component" value="Unassembled WGS sequence"/>
</dbReference>
<dbReference type="PANTHER" id="PTHR24198">
    <property type="entry name" value="ANKYRIN REPEAT AND PROTEIN KINASE DOMAIN-CONTAINING PROTEIN"/>
    <property type="match status" value="1"/>
</dbReference>
<dbReference type="Gene3D" id="1.25.40.20">
    <property type="entry name" value="Ankyrin repeat-containing domain"/>
    <property type="match status" value="3"/>
</dbReference>
<gene>
    <name evidence="5" type="ORF">G7Y89_g12267</name>
</gene>
<evidence type="ECO:0000313" key="5">
    <source>
        <dbReference type="EMBL" id="KAF4625899.1"/>
    </source>
</evidence>
<comment type="caution">
    <text evidence="5">The sequence shown here is derived from an EMBL/GenBank/DDBJ whole genome shotgun (WGS) entry which is preliminary data.</text>
</comment>
<evidence type="ECO:0000256" key="1">
    <source>
        <dbReference type="ARBA" id="ARBA00022737"/>
    </source>
</evidence>